<dbReference type="AlphaFoldDB" id="A0AAV3X6K6"/>
<accession>A0AAV3X6K6</accession>
<evidence type="ECO:0000313" key="2">
    <source>
        <dbReference type="Proteomes" id="UP001050975"/>
    </source>
</evidence>
<evidence type="ECO:0000313" key="1">
    <source>
        <dbReference type="EMBL" id="GET36886.1"/>
    </source>
</evidence>
<gene>
    <name evidence="1" type="ORF">MiSe_16380</name>
</gene>
<reference evidence="1" key="1">
    <citation type="submission" date="2019-10" db="EMBL/GenBank/DDBJ databases">
        <title>Draft genome sequece of Microseira wollei NIES-4236.</title>
        <authorList>
            <person name="Yamaguchi H."/>
            <person name="Suzuki S."/>
            <person name="Kawachi M."/>
        </authorList>
    </citation>
    <scope>NUCLEOTIDE SEQUENCE</scope>
    <source>
        <strain evidence="1">NIES-4236</strain>
    </source>
</reference>
<organism evidence="1 2">
    <name type="scientific">Microseira wollei NIES-4236</name>
    <dbReference type="NCBI Taxonomy" id="2530354"/>
    <lineage>
        <taxon>Bacteria</taxon>
        <taxon>Bacillati</taxon>
        <taxon>Cyanobacteriota</taxon>
        <taxon>Cyanophyceae</taxon>
        <taxon>Oscillatoriophycideae</taxon>
        <taxon>Aerosakkonematales</taxon>
        <taxon>Aerosakkonemataceae</taxon>
        <taxon>Microseira</taxon>
    </lineage>
</organism>
<protein>
    <submittedName>
        <fullName evidence="1">Uncharacterized protein</fullName>
    </submittedName>
</protein>
<dbReference type="RefSeq" id="WP_226577365.1">
    <property type="nucleotide sequence ID" value="NZ_BLAY01000019.1"/>
</dbReference>
<comment type="caution">
    <text evidence="1">The sequence shown here is derived from an EMBL/GenBank/DDBJ whole genome shotgun (WGS) entry which is preliminary data.</text>
</comment>
<dbReference type="EMBL" id="BLAY01000019">
    <property type="protein sequence ID" value="GET36886.1"/>
    <property type="molecule type" value="Genomic_DNA"/>
</dbReference>
<proteinExistence type="predicted"/>
<keyword evidence="2" id="KW-1185">Reference proteome</keyword>
<sequence length="110" mass="12475">MNGDLLNEQAAQALLRSYGIQGTDAEIFNLIRICDYRPQVLERVAVILRNLADSQVSRLNQPDVLERVIHELVRSDYPSLALGFYRGGYPDKSGYVEYGSKKQWLGLKNC</sequence>
<dbReference type="Proteomes" id="UP001050975">
    <property type="component" value="Unassembled WGS sequence"/>
</dbReference>
<name>A0AAV3X6K6_9CYAN</name>